<dbReference type="Proteomes" id="UP001567537">
    <property type="component" value="Unassembled WGS sequence"/>
</dbReference>
<organism evidence="1 2">
    <name type="scientific">Streptomyces pimonensis</name>
    <dbReference type="NCBI Taxonomy" id="2860288"/>
    <lineage>
        <taxon>Bacteria</taxon>
        <taxon>Bacillati</taxon>
        <taxon>Actinomycetota</taxon>
        <taxon>Actinomycetes</taxon>
        <taxon>Kitasatosporales</taxon>
        <taxon>Streptomycetaceae</taxon>
        <taxon>Streptomyces</taxon>
    </lineage>
</organism>
<name>A0ABV4J088_9ACTN</name>
<comment type="caution">
    <text evidence="1">The sequence shown here is derived from an EMBL/GenBank/DDBJ whole genome shotgun (WGS) entry which is preliminary data.</text>
</comment>
<gene>
    <name evidence="1" type="ORF">KYY02_17135</name>
</gene>
<reference evidence="1 2" key="1">
    <citation type="journal article" date="2021" name="Res Sq">
        <title>Streptomyces Pimoensis sp. nov., Isolated From the Taklimakan Desert in Xinjiang, China.</title>
        <authorList>
            <person name="Zhang P."/>
            <person name="Luo X."/>
            <person name="Luo X."/>
            <person name="Liu Z."/>
            <person name="Xia Z."/>
            <person name="Wan C."/>
            <person name="zhang L."/>
        </authorList>
    </citation>
    <scope>NUCLEOTIDE SEQUENCE [LARGE SCALE GENOMIC DNA]</scope>
    <source>
        <strain evidence="1 2">TRM75549</strain>
    </source>
</reference>
<sequence length="99" mass="11453">MSELTLMVQVDGQIRPLADCTWITWAPCGCPCGALTAAFGDEAFATEEQAWREHYPLKRERDKYQRQGYRMELMSWDRYRAEVDLAARCPHVKAKEAAR</sequence>
<proteinExistence type="predicted"/>
<dbReference type="RefSeq" id="WP_371238898.1">
    <property type="nucleotide sequence ID" value="NZ_JAHWZY010000016.1"/>
</dbReference>
<evidence type="ECO:0000313" key="2">
    <source>
        <dbReference type="Proteomes" id="UP001567537"/>
    </source>
</evidence>
<protein>
    <submittedName>
        <fullName evidence="1">Uncharacterized protein</fullName>
    </submittedName>
</protein>
<accession>A0ABV4J088</accession>
<dbReference type="EMBL" id="JAHWZY010000016">
    <property type="protein sequence ID" value="MEZ3180348.1"/>
    <property type="molecule type" value="Genomic_DNA"/>
</dbReference>
<evidence type="ECO:0000313" key="1">
    <source>
        <dbReference type="EMBL" id="MEZ3180348.1"/>
    </source>
</evidence>
<keyword evidence="2" id="KW-1185">Reference proteome</keyword>